<dbReference type="Proteomes" id="UP000287651">
    <property type="component" value="Unassembled WGS sequence"/>
</dbReference>
<reference evidence="1 2" key="1">
    <citation type="journal article" date="2014" name="Agronomy (Basel)">
        <title>A Draft Genome Sequence for Ensete ventricosum, the Drought-Tolerant Tree Against Hunger.</title>
        <authorList>
            <person name="Harrison J."/>
            <person name="Moore K.A."/>
            <person name="Paszkiewicz K."/>
            <person name="Jones T."/>
            <person name="Grant M."/>
            <person name="Ambacheew D."/>
            <person name="Muzemil S."/>
            <person name="Studholme D.J."/>
        </authorList>
    </citation>
    <scope>NUCLEOTIDE SEQUENCE [LARGE SCALE GENOMIC DNA]</scope>
</reference>
<sequence length="135" mass="15198">MKATVFNYDRNAHKVKCHPSLQKGGCYEVHDIEDLVKVGQSVKGLLPFPLTITDFNTVPLSINIEDVARDAGSIEVEEDVLFGKSVCTYFAKMSFLILLTCNQDQVLSIAQGIITWIGDRKMSMKKHEFEHYSSL</sequence>
<dbReference type="AlphaFoldDB" id="A0A426Z8W2"/>
<evidence type="ECO:0000313" key="2">
    <source>
        <dbReference type="Proteomes" id="UP000287651"/>
    </source>
</evidence>
<proteinExistence type="predicted"/>
<name>A0A426Z8W2_ENSVE</name>
<evidence type="ECO:0000313" key="1">
    <source>
        <dbReference type="EMBL" id="RRT60402.1"/>
    </source>
</evidence>
<protein>
    <submittedName>
        <fullName evidence="1">Uncharacterized protein</fullName>
    </submittedName>
</protein>
<organism evidence="1 2">
    <name type="scientific">Ensete ventricosum</name>
    <name type="common">Abyssinian banana</name>
    <name type="synonym">Musa ensete</name>
    <dbReference type="NCBI Taxonomy" id="4639"/>
    <lineage>
        <taxon>Eukaryota</taxon>
        <taxon>Viridiplantae</taxon>
        <taxon>Streptophyta</taxon>
        <taxon>Embryophyta</taxon>
        <taxon>Tracheophyta</taxon>
        <taxon>Spermatophyta</taxon>
        <taxon>Magnoliopsida</taxon>
        <taxon>Liliopsida</taxon>
        <taxon>Zingiberales</taxon>
        <taxon>Musaceae</taxon>
        <taxon>Ensete</taxon>
    </lineage>
</organism>
<gene>
    <name evidence="1" type="ORF">B296_00045004</name>
</gene>
<dbReference type="EMBL" id="AMZH03007804">
    <property type="protein sequence ID" value="RRT60402.1"/>
    <property type="molecule type" value="Genomic_DNA"/>
</dbReference>
<comment type="caution">
    <text evidence="1">The sequence shown here is derived from an EMBL/GenBank/DDBJ whole genome shotgun (WGS) entry which is preliminary data.</text>
</comment>
<accession>A0A426Z8W2</accession>